<feature type="compositionally biased region" description="Low complexity" evidence="1">
    <location>
        <begin position="86"/>
        <end position="97"/>
    </location>
</feature>
<evidence type="ECO:0000313" key="2">
    <source>
        <dbReference type="EMBL" id="CCO30261.1"/>
    </source>
</evidence>
<dbReference type="HOGENOM" id="CLU_1511612_0_0_1"/>
<dbReference type="AlphaFoldDB" id="M5BSS0"/>
<protein>
    <submittedName>
        <fullName evidence="2">Uncharacterized protein</fullName>
    </submittedName>
</protein>
<comment type="caution">
    <text evidence="2">The sequence shown here is derived from an EMBL/GenBank/DDBJ whole genome shotgun (WGS) entry which is preliminary data.</text>
</comment>
<accession>M5BSS0</accession>
<proteinExistence type="predicted"/>
<dbReference type="Proteomes" id="UP000012065">
    <property type="component" value="Unassembled WGS sequence"/>
</dbReference>
<feature type="region of interest" description="Disordered" evidence="1">
    <location>
        <begin position="1"/>
        <end position="104"/>
    </location>
</feature>
<evidence type="ECO:0000256" key="1">
    <source>
        <dbReference type="SAM" id="MobiDB-lite"/>
    </source>
</evidence>
<organism evidence="2 3">
    <name type="scientific">Thanatephorus cucumeris (strain AG1-IB / isolate 7/3/14)</name>
    <name type="common">Lettuce bottom rot fungus</name>
    <name type="synonym">Rhizoctonia solani</name>
    <dbReference type="NCBI Taxonomy" id="1108050"/>
    <lineage>
        <taxon>Eukaryota</taxon>
        <taxon>Fungi</taxon>
        <taxon>Dikarya</taxon>
        <taxon>Basidiomycota</taxon>
        <taxon>Agaricomycotina</taxon>
        <taxon>Agaricomycetes</taxon>
        <taxon>Cantharellales</taxon>
        <taxon>Ceratobasidiaceae</taxon>
        <taxon>Rhizoctonia</taxon>
        <taxon>Rhizoctonia solani AG-1</taxon>
    </lineage>
</organism>
<reference evidence="2 3" key="1">
    <citation type="journal article" date="2013" name="J. Biotechnol.">
        <title>Establishment and interpretation of the genome sequence of the phytopathogenic fungus Rhizoctonia solani AG1-IB isolate 7/3/14.</title>
        <authorList>
            <person name="Wibberg D.W."/>
            <person name="Jelonek L.J."/>
            <person name="Rupp O.R."/>
            <person name="Hennig M.H."/>
            <person name="Eikmeyer F.E."/>
            <person name="Goesmann A.G."/>
            <person name="Hartmann A.H."/>
            <person name="Borriss R.B."/>
            <person name="Grosch R.G."/>
            <person name="Puehler A.P."/>
            <person name="Schlueter A.S."/>
        </authorList>
    </citation>
    <scope>NUCLEOTIDE SEQUENCE [LARGE SCALE GENOMIC DNA]</scope>
    <source>
        <strain evidence="3">AG1-IB / isolate 7/3/14</strain>
    </source>
</reference>
<sequence>MTPVRPSADEPDSSPLSSLDGTDGTRISPAGRKASAPALQYTPSSRGPFGPPSPTARAKSADASVPSGAPSTTNPISTPQLANHALPGTLPGTPQTTASATPVMPAGALPVVPMEITDMESRSVVDSGVALSPCDEPKSTGDGIDGDAEGEGEDEDAEGEDDPTATAESTPPSLFLPP</sequence>
<name>M5BSS0_THACB</name>
<feature type="compositionally biased region" description="Acidic residues" evidence="1">
    <location>
        <begin position="144"/>
        <end position="163"/>
    </location>
</feature>
<feature type="compositionally biased region" description="Polar residues" evidence="1">
    <location>
        <begin position="69"/>
        <end position="81"/>
    </location>
</feature>
<dbReference type="EMBL" id="CAOJ01006186">
    <property type="protein sequence ID" value="CCO30261.1"/>
    <property type="molecule type" value="Genomic_DNA"/>
</dbReference>
<gene>
    <name evidence="2" type="ORF">BN14_04288</name>
</gene>
<feature type="region of interest" description="Disordered" evidence="1">
    <location>
        <begin position="119"/>
        <end position="178"/>
    </location>
</feature>
<evidence type="ECO:0000313" key="3">
    <source>
        <dbReference type="Proteomes" id="UP000012065"/>
    </source>
</evidence>